<dbReference type="PRINTS" id="PR00024">
    <property type="entry name" value="HOMEOBOX"/>
</dbReference>
<dbReference type="Ensembl" id="ENSSANT00000084300.1">
    <property type="protein sequence ID" value="ENSSANP00000079317.1"/>
    <property type="gene ID" value="ENSSANG00000039462.1"/>
</dbReference>
<feature type="region of interest" description="Disordered" evidence="9">
    <location>
        <begin position="1"/>
        <end position="26"/>
    </location>
</feature>
<dbReference type="Pfam" id="PF10525">
    <property type="entry name" value="Engrail_1_C_sig"/>
    <property type="match status" value="1"/>
</dbReference>
<dbReference type="CDD" id="cd00086">
    <property type="entry name" value="homeodomain"/>
    <property type="match status" value="1"/>
</dbReference>
<feature type="region of interest" description="Disordered" evidence="9">
    <location>
        <begin position="120"/>
        <end position="143"/>
    </location>
</feature>
<accession>A0A671R7P2</accession>
<dbReference type="InterPro" id="IPR019549">
    <property type="entry name" value="Homeobox-engrailed_C-terminal"/>
</dbReference>
<dbReference type="InterPro" id="IPR050720">
    <property type="entry name" value="Engrailed_Homeobox_TFs"/>
</dbReference>
<dbReference type="InterPro" id="IPR000747">
    <property type="entry name" value="HD_engrailed"/>
</dbReference>
<evidence type="ECO:0000256" key="2">
    <source>
        <dbReference type="ARBA" id="ARBA00022473"/>
    </source>
</evidence>
<dbReference type="AlphaFoldDB" id="A0A671R7P2"/>
<keyword evidence="4 6" id="KW-0371">Homeobox</keyword>
<dbReference type="PROSITE" id="PS00027">
    <property type="entry name" value="HOMEOBOX_1"/>
    <property type="match status" value="1"/>
</dbReference>
<dbReference type="Gene3D" id="1.10.10.60">
    <property type="entry name" value="Homeodomain-like"/>
    <property type="match status" value="1"/>
</dbReference>
<feature type="region of interest" description="Disordered" evidence="9">
    <location>
        <begin position="59"/>
        <end position="101"/>
    </location>
</feature>
<evidence type="ECO:0000256" key="1">
    <source>
        <dbReference type="ARBA" id="ARBA00004123"/>
    </source>
</evidence>
<protein>
    <recommendedName>
        <fullName evidence="8">Homeobox protein engrailed-like</fullName>
    </recommendedName>
</protein>
<dbReference type="PROSITE" id="PS00033">
    <property type="entry name" value="ENGRAILED"/>
    <property type="match status" value="1"/>
</dbReference>
<dbReference type="PANTHER" id="PTHR24341:SF4">
    <property type="entry name" value="HOMEOBOX PROTEIN ENGRAILED-1"/>
    <property type="match status" value="1"/>
</dbReference>
<dbReference type="PRINTS" id="PR00026">
    <property type="entry name" value="ENGRAILED"/>
</dbReference>
<dbReference type="InterPro" id="IPR001356">
    <property type="entry name" value="HD"/>
</dbReference>
<evidence type="ECO:0000313" key="12">
    <source>
        <dbReference type="Proteomes" id="UP000472260"/>
    </source>
</evidence>
<keyword evidence="2" id="KW-0217">Developmental protein</keyword>
<evidence type="ECO:0000256" key="9">
    <source>
        <dbReference type="SAM" id="MobiDB-lite"/>
    </source>
</evidence>
<feature type="DNA-binding region" description="Homeobox" evidence="6">
    <location>
        <begin position="139"/>
        <end position="198"/>
    </location>
</feature>
<evidence type="ECO:0000256" key="5">
    <source>
        <dbReference type="ARBA" id="ARBA00023242"/>
    </source>
</evidence>
<gene>
    <name evidence="11" type="primary">LOC107670337</name>
</gene>
<dbReference type="SMART" id="SM00389">
    <property type="entry name" value="HOX"/>
    <property type="match status" value="1"/>
</dbReference>
<name>A0A671R7P2_9TELE</name>
<evidence type="ECO:0000256" key="7">
    <source>
        <dbReference type="RuleBase" id="RU000682"/>
    </source>
</evidence>
<proteinExistence type="inferred from homology"/>
<keyword evidence="12" id="KW-1185">Reference proteome</keyword>
<dbReference type="GO" id="GO:0030182">
    <property type="term" value="P:neuron differentiation"/>
    <property type="evidence" value="ECO:0007669"/>
    <property type="project" value="TreeGrafter"/>
</dbReference>
<reference evidence="11" key="1">
    <citation type="submission" date="2025-08" db="UniProtKB">
        <authorList>
            <consortium name="Ensembl"/>
        </authorList>
    </citation>
    <scope>IDENTIFICATION</scope>
</reference>
<dbReference type="GO" id="GO:0005634">
    <property type="term" value="C:nucleus"/>
    <property type="evidence" value="ECO:0007669"/>
    <property type="project" value="UniProtKB-SubCell"/>
</dbReference>
<dbReference type="GO" id="GO:0000981">
    <property type="term" value="F:DNA-binding transcription factor activity, RNA polymerase II-specific"/>
    <property type="evidence" value="ECO:0007669"/>
    <property type="project" value="InterPro"/>
</dbReference>
<reference evidence="11" key="2">
    <citation type="submission" date="2025-09" db="UniProtKB">
        <authorList>
            <consortium name="Ensembl"/>
        </authorList>
    </citation>
    <scope>IDENTIFICATION</scope>
</reference>
<evidence type="ECO:0000256" key="3">
    <source>
        <dbReference type="ARBA" id="ARBA00023125"/>
    </source>
</evidence>
<evidence type="ECO:0000256" key="4">
    <source>
        <dbReference type="ARBA" id="ARBA00023155"/>
    </source>
</evidence>
<evidence type="ECO:0000256" key="8">
    <source>
        <dbReference type="RuleBase" id="RU510713"/>
    </source>
</evidence>
<dbReference type="FunFam" id="1.10.10.60:FF:000189">
    <property type="entry name" value="Homeobox protein engrailed-like"/>
    <property type="match status" value="1"/>
</dbReference>
<dbReference type="Proteomes" id="UP000472260">
    <property type="component" value="Unassembled WGS sequence"/>
</dbReference>
<keyword evidence="5 6" id="KW-0539">Nucleus</keyword>
<organism evidence="11 12">
    <name type="scientific">Sinocyclocheilus anshuiensis</name>
    <dbReference type="NCBI Taxonomy" id="1608454"/>
    <lineage>
        <taxon>Eukaryota</taxon>
        <taxon>Metazoa</taxon>
        <taxon>Chordata</taxon>
        <taxon>Craniata</taxon>
        <taxon>Vertebrata</taxon>
        <taxon>Euteleostomi</taxon>
        <taxon>Actinopterygii</taxon>
        <taxon>Neopterygii</taxon>
        <taxon>Teleostei</taxon>
        <taxon>Ostariophysi</taxon>
        <taxon>Cypriniformes</taxon>
        <taxon>Cyprinidae</taxon>
        <taxon>Cyprininae</taxon>
        <taxon>Sinocyclocheilus</taxon>
    </lineage>
</organism>
<feature type="domain" description="Homeobox" evidence="10">
    <location>
        <begin position="137"/>
        <end position="197"/>
    </location>
</feature>
<feature type="compositionally biased region" description="Low complexity" evidence="9">
    <location>
        <begin position="59"/>
        <end position="85"/>
    </location>
</feature>
<evidence type="ECO:0000259" key="10">
    <source>
        <dbReference type="PROSITE" id="PS50071"/>
    </source>
</evidence>
<evidence type="ECO:0000256" key="6">
    <source>
        <dbReference type="PROSITE-ProRule" id="PRU00108"/>
    </source>
</evidence>
<dbReference type="GO" id="GO:0000978">
    <property type="term" value="F:RNA polymerase II cis-regulatory region sequence-specific DNA binding"/>
    <property type="evidence" value="ECO:0007669"/>
    <property type="project" value="TreeGrafter"/>
</dbReference>
<dbReference type="InterPro" id="IPR009057">
    <property type="entry name" value="Homeodomain-like_sf"/>
</dbReference>
<dbReference type="Pfam" id="PF00046">
    <property type="entry name" value="Homeodomain"/>
    <property type="match status" value="1"/>
</dbReference>
<sequence length="227" mass="25569">MEEQRDQSEDNSVSLSPSLPSPPLLPLQAAHHTHRTTNFFIDNILRPDFGCKRERCPTVPSTPCPDSSCSTDSVSSSGSSTVSSPASRRHSKAGEASSPSKDTQELMWPAWVYCTRYSDRPSSGPRTRKLKKKKNDSEDKRPRTAFTAEQLQRLKAEFQASRYITEQRRQALAHELKLNESQIKIWFQNKRAKIKKTTGFKNGLAVQLMAQGLYNHSTTTLQEDDGN</sequence>
<comment type="similarity">
    <text evidence="8">Belongs to the Engrailed homeobox family.</text>
</comment>
<dbReference type="PROSITE" id="PS50071">
    <property type="entry name" value="HOMEOBOX_2"/>
    <property type="match status" value="1"/>
</dbReference>
<evidence type="ECO:0000313" key="11">
    <source>
        <dbReference type="Ensembl" id="ENSSANP00000079317.1"/>
    </source>
</evidence>
<dbReference type="SUPFAM" id="SSF46689">
    <property type="entry name" value="Homeodomain-like"/>
    <property type="match status" value="1"/>
</dbReference>
<dbReference type="InterPro" id="IPR017970">
    <property type="entry name" value="Homeobox_CS"/>
</dbReference>
<dbReference type="PANTHER" id="PTHR24341">
    <property type="entry name" value="HOMEOBOX PROTEIN ENGRAILED"/>
    <property type="match status" value="1"/>
</dbReference>
<dbReference type="InterPro" id="IPR020479">
    <property type="entry name" value="HD_metazoa"/>
</dbReference>
<keyword evidence="3 6" id="KW-0238">DNA-binding</keyword>
<dbReference type="GO" id="GO:0009653">
    <property type="term" value="P:anatomical structure morphogenesis"/>
    <property type="evidence" value="ECO:0007669"/>
    <property type="project" value="UniProtKB-ARBA"/>
</dbReference>
<comment type="subcellular location">
    <subcellularLocation>
        <location evidence="1 6 7">Nucleus</location>
    </subcellularLocation>
</comment>
<dbReference type="InterPro" id="IPR019737">
    <property type="entry name" value="Homeobox-engrailed_CS"/>
</dbReference>